<evidence type="ECO:0000313" key="1">
    <source>
        <dbReference type="EMBL" id="KAI0056189.1"/>
    </source>
</evidence>
<reference evidence="1" key="1">
    <citation type="submission" date="2021-03" db="EMBL/GenBank/DDBJ databases">
        <authorList>
            <consortium name="DOE Joint Genome Institute"/>
            <person name="Ahrendt S."/>
            <person name="Looney B.P."/>
            <person name="Miyauchi S."/>
            <person name="Morin E."/>
            <person name="Drula E."/>
            <person name="Courty P.E."/>
            <person name="Chicoki N."/>
            <person name="Fauchery L."/>
            <person name="Kohler A."/>
            <person name="Kuo A."/>
            <person name="Labutti K."/>
            <person name="Pangilinan J."/>
            <person name="Lipzen A."/>
            <person name="Riley R."/>
            <person name="Andreopoulos W."/>
            <person name="He G."/>
            <person name="Johnson J."/>
            <person name="Barry K.W."/>
            <person name="Grigoriev I.V."/>
            <person name="Nagy L."/>
            <person name="Hibbett D."/>
            <person name="Henrissat B."/>
            <person name="Matheny P.B."/>
            <person name="Labbe J."/>
            <person name="Martin F."/>
        </authorList>
    </citation>
    <scope>NUCLEOTIDE SEQUENCE</scope>
    <source>
        <strain evidence="1">HHB10654</strain>
    </source>
</reference>
<keyword evidence="2" id="KW-1185">Reference proteome</keyword>
<reference evidence="1" key="2">
    <citation type="journal article" date="2022" name="New Phytol.">
        <title>Evolutionary transition to the ectomycorrhizal habit in the genomes of a hyperdiverse lineage of mushroom-forming fungi.</title>
        <authorList>
            <person name="Looney B."/>
            <person name="Miyauchi S."/>
            <person name="Morin E."/>
            <person name="Drula E."/>
            <person name="Courty P.E."/>
            <person name="Kohler A."/>
            <person name="Kuo A."/>
            <person name="LaButti K."/>
            <person name="Pangilinan J."/>
            <person name="Lipzen A."/>
            <person name="Riley R."/>
            <person name="Andreopoulos W."/>
            <person name="He G."/>
            <person name="Johnson J."/>
            <person name="Nolan M."/>
            <person name="Tritt A."/>
            <person name="Barry K.W."/>
            <person name="Grigoriev I.V."/>
            <person name="Nagy L.G."/>
            <person name="Hibbett D."/>
            <person name="Henrissat B."/>
            <person name="Matheny P.B."/>
            <person name="Labbe J."/>
            <person name="Martin F.M."/>
        </authorList>
    </citation>
    <scope>NUCLEOTIDE SEQUENCE</scope>
    <source>
        <strain evidence="1">HHB10654</strain>
    </source>
</reference>
<proteinExistence type="predicted"/>
<protein>
    <submittedName>
        <fullName evidence="1">Uncharacterized protein</fullName>
    </submittedName>
</protein>
<comment type="caution">
    <text evidence="1">The sequence shown here is derived from an EMBL/GenBank/DDBJ whole genome shotgun (WGS) entry which is preliminary data.</text>
</comment>
<sequence length="444" mass="48566">MTSSDALTRLASRRSGDDGDVVCGPDVDSTLSNVEATVQCHCRQAPTDSALCKSSSLTCTLVLYGFPLLSQASAESSCQRRSAQLRVVPEKRLGRNSNSSNMRQIQQLTLPYSKMRVRVDTASGRTDVRMPSRIYIREQPMVTSIPGFPTSQDNSSSSEGANHDRSSRGTPQSASDSNAGDIQSASVVERHEIEHAFDVGPVCTAPTSAVCGQRAVLRVIAGGKPARRVSLFWNLTNWTSFRYALLAEIQKIADRSSPVLLRLPFFPGWCNGASTRRSRDAGPSTFCVQHARLLHAARQMLQKQMSSKSQARTIYRAHLPMDEPVICKLAHGEPTIARLAHETAIMIQNALAQLQGMHTSRAVTGCSSAGVPPASPSRAAESRSRVTSKSWAFVQYEIGTRRRQHHGTAEQSEAFIRQERSEYMMGIVRRGIAGERIGRETASH</sequence>
<dbReference type="EMBL" id="MU277269">
    <property type="protein sequence ID" value="KAI0056189.1"/>
    <property type="molecule type" value="Genomic_DNA"/>
</dbReference>
<accession>A0ACB8SIH7</accession>
<name>A0ACB8SIH7_9AGAM</name>
<gene>
    <name evidence="1" type="ORF">BV25DRAFT_1842467</name>
</gene>
<dbReference type="Proteomes" id="UP000814140">
    <property type="component" value="Unassembled WGS sequence"/>
</dbReference>
<organism evidence="1 2">
    <name type="scientific">Artomyces pyxidatus</name>
    <dbReference type="NCBI Taxonomy" id="48021"/>
    <lineage>
        <taxon>Eukaryota</taxon>
        <taxon>Fungi</taxon>
        <taxon>Dikarya</taxon>
        <taxon>Basidiomycota</taxon>
        <taxon>Agaricomycotina</taxon>
        <taxon>Agaricomycetes</taxon>
        <taxon>Russulales</taxon>
        <taxon>Auriscalpiaceae</taxon>
        <taxon>Artomyces</taxon>
    </lineage>
</organism>
<evidence type="ECO:0000313" key="2">
    <source>
        <dbReference type="Proteomes" id="UP000814140"/>
    </source>
</evidence>